<keyword evidence="3" id="KW-1185">Reference proteome</keyword>
<keyword evidence="1" id="KW-0732">Signal</keyword>
<protein>
    <recommendedName>
        <fullName evidence="4">DUF3558 domain-containing protein</fullName>
    </recommendedName>
</protein>
<dbReference type="KEGG" id="pfla:Pflav_088360"/>
<dbReference type="RefSeq" id="WP_173041956.1">
    <property type="nucleotide sequence ID" value="NZ_AP022870.1"/>
</dbReference>
<feature type="chain" id="PRO_5026218441" description="DUF3558 domain-containing protein" evidence="1">
    <location>
        <begin position="25"/>
        <end position="184"/>
    </location>
</feature>
<reference evidence="2 3" key="2">
    <citation type="submission" date="2020-03" db="EMBL/GenBank/DDBJ databases">
        <authorList>
            <person name="Ichikawa N."/>
            <person name="Kimura A."/>
            <person name="Kitahashi Y."/>
            <person name="Uohara A."/>
        </authorList>
    </citation>
    <scope>NUCLEOTIDE SEQUENCE [LARGE SCALE GENOMIC DNA]</scope>
    <source>
        <strain evidence="2 3">NBRC 107702</strain>
    </source>
</reference>
<dbReference type="PROSITE" id="PS51257">
    <property type="entry name" value="PROKAR_LIPOPROTEIN"/>
    <property type="match status" value="1"/>
</dbReference>
<evidence type="ECO:0000256" key="1">
    <source>
        <dbReference type="SAM" id="SignalP"/>
    </source>
</evidence>
<evidence type="ECO:0008006" key="4">
    <source>
        <dbReference type="Google" id="ProtNLM"/>
    </source>
</evidence>
<accession>A0A6F8Y8I9</accession>
<sequence length="184" mass="18947">MRTRARRLSANLLLLLLAGCGAEAAADTPPTPAPVAPEIPAAAAGGVCQLLDYVLIERIVGVKFDIAAAQKVDKTYTCAVQSMGAPRPDLVLSVTVTQADAEVFQEELIPEGGASVKGLGKAAYRQVRGAGGTAGPGVEVGWLTADARLIVLRYTFPTGQPKSAADALAPKLVALAKEINQTSV</sequence>
<proteinExistence type="predicted"/>
<dbReference type="AlphaFoldDB" id="A0A6F8Y8I9"/>
<gene>
    <name evidence="2" type="ORF">Pflav_088360</name>
</gene>
<dbReference type="Proteomes" id="UP000502508">
    <property type="component" value="Chromosome"/>
</dbReference>
<evidence type="ECO:0000313" key="2">
    <source>
        <dbReference type="EMBL" id="BCB82426.1"/>
    </source>
</evidence>
<dbReference type="EMBL" id="AP022870">
    <property type="protein sequence ID" value="BCB82426.1"/>
    <property type="molecule type" value="Genomic_DNA"/>
</dbReference>
<reference evidence="2 3" key="1">
    <citation type="submission" date="2020-03" db="EMBL/GenBank/DDBJ databases">
        <title>Whole genome shotgun sequence of Phytohabitans flavus NBRC 107702.</title>
        <authorList>
            <person name="Komaki H."/>
            <person name="Tamura T."/>
        </authorList>
    </citation>
    <scope>NUCLEOTIDE SEQUENCE [LARGE SCALE GENOMIC DNA]</scope>
    <source>
        <strain evidence="2 3">NBRC 107702</strain>
    </source>
</reference>
<organism evidence="2 3">
    <name type="scientific">Phytohabitans flavus</name>
    <dbReference type="NCBI Taxonomy" id="1076124"/>
    <lineage>
        <taxon>Bacteria</taxon>
        <taxon>Bacillati</taxon>
        <taxon>Actinomycetota</taxon>
        <taxon>Actinomycetes</taxon>
        <taxon>Micromonosporales</taxon>
        <taxon>Micromonosporaceae</taxon>
    </lineage>
</organism>
<name>A0A6F8Y8I9_9ACTN</name>
<evidence type="ECO:0000313" key="3">
    <source>
        <dbReference type="Proteomes" id="UP000502508"/>
    </source>
</evidence>
<feature type="signal peptide" evidence="1">
    <location>
        <begin position="1"/>
        <end position="24"/>
    </location>
</feature>